<organism evidence="1 2">
    <name type="scientific">Gossypium darwinii</name>
    <name type="common">Darwin's cotton</name>
    <name type="synonym">Gossypium barbadense var. darwinii</name>
    <dbReference type="NCBI Taxonomy" id="34276"/>
    <lineage>
        <taxon>Eukaryota</taxon>
        <taxon>Viridiplantae</taxon>
        <taxon>Streptophyta</taxon>
        <taxon>Embryophyta</taxon>
        <taxon>Tracheophyta</taxon>
        <taxon>Spermatophyta</taxon>
        <taxon>Magnoliopsida</taxon>
        <taxon>eudicotyledons</taxon>
        <taxon>Gunneridae</taxon>
        <taxon>Pentapetalae</taxon>
        <taxon>rosids</taxon>
        <taxon>malvids</taxon>
        <taxon>Malvales</taxon>
        <taxon>Malvaceae</taxon>
        <taxon>Malvoideae</taxon>
        <taxon>Gossypium</taxon>
    </lineage>
</organism>
<name>A0A5D2EKE3_GOSDA</name>
<accession>A0A5D2EKE3</accession>
<evidence type="ECO:0000313" key="1">
    <source>
        <dbReference type="EMBL" id="TYG93629.1"/>
    </source>
</evidence>
<evidence type="ECO:0000313" key="2">
    <source>
        <dbReference type="Proteomes" id="UP000323506"/>
    </source>
</evidence>
<proteinExistence type="predicted"/>
<keyword evidence="2" id="KW-1185">Reference proteome</keyword>
<gene>
    <name evidence="1" type="ORF">ES288_A11G125300v1</name>
</gene>
<dbReference type="EMBL" id="CM017698">
    <property type="protein sequence ID" value="TYG93629.1"/>
    <property type="molecule type" value="Genomic_DNA"/>
</dbReference>
<sequence length="76" mass="8946">MCLRCKEVKRAVLGWGRYHRLMKRTMRFIPTAGRNRFQPNFNPAEPLILMLNSRGKVKEGRMSMLLNETKLILVVE</sequence>
<protein>
    <submittedName>
        <fullName evidence="1">Uncharacterized protein</fullName>
    </submittedName>
</protein>
<dbReference type="Proteomes" id="UP000323506">
    <property type="component" value="Chromosome A11"/>
</dbReference>
<dbReference type="AlphaFoldDB" id="A0A5D2EKE3"/>
<reference evidence="1 2" key="1">
    <citation type="submission" date="2019-06" db="EMBL/GenBank/DDBJ databases">
        <title>WGS assembly of Gossypium darwinii.</title>
        <authorList>
            <person name="Chen Z.J."/>
            <person name="Sreedasyam A."/>
            <person name="Ando A."/>
            <person name="Song Q."/>
            <person name="De L."/>
            <person name="Hulse-Kemp A."/>
            <person name="Ding M."/>
            <person name="Ye W."/>
            <person name="Kirkbride R."/>
            <person name="Jenkins J."/>
            <person name="Plott C."/>
            <person name="Lovell J."/>
            <person name="Lin Y.-M."/>
            <person name="Vaughn R."/>
            <person name="Liu B."/>
            <person name="Li W."/>
            <person name="Simpson S."/>
            <person name="Scheffler B."/>
            <person name="Saski C."/>
            <person name="Grover C."/>
            <person name="Hu G."/>
            <person name="Conover J."/>
            <person name="Carlson J."/>
            <person name="Shu S."/>
            <person name="Boston L."/>
            <person name="Williams M."/>
            <person name="Peterson D."/>
            <person name="Mcgee K."/>
            <person name="Jones D."/>
            <person name="Wendel J."/>
            <person name="Stelly D."/>
            <person name="Grimwood J."/>
            <person name="Schmutz J."/>
        </authorList>
    </citation>
    <scope>NUCLEOTIDE SEQUENCE [LARGE SCALE GENOMIC DNA]</scope>
    <source>
        <strain evidence="1">1808015.09</strain>
    </source>
</reference>
<dbReference type="EMBL" id="CM017698">
    <property type="protein sequence ID" value="TYG93628.1"/>
    <property type="molecule type" value="Genomic_DNA"/>
</dbReference>